<dbReference type="PROSITE" id="PS00108">
    <property type="entry name" value="PROTEIN_KINASE_ST"/>
    <property type="match status" value="1"/>
</dbReference>
<dbReference type="SMART" id="SM00220">
    <property type="entry name" value="S_TKc"/>
    <property type="match status" value="1"/>
</dbReference>
<dbReference type="SUPFAM" id="SSF56112">
    <property type="entry name" value="Protein kinase-like (PK-like)"/>
    <property type="match status" value="1"/>
</dbReference>
<feature type="region of interest" description="Disordered" evidence="1">
    <location>
        <begin position="1"/>
        <end position="71"/>
    </location>
</feature>
<evidence type="ECO:0000256" key="1">
    <source>
        <dbReference type="SAM" id="MobiDB-lite"/>
    </source>
</evidence>
<dbReference type="PANTHER" id="PTHR44329">
    <property type="entry name" value="SERINE/THREONINE-PROTEIN KINASE TNNI3K-RELATED"/>
    <property type="match status" value="1"/>
</dbReference>
<evidence type="ECO:0000259" key="2">
    <source>
        <dbReference type="PROSITE" id="PS50011"/>
    </source>
</evidence>
<evidence type="ECO:0000313" key="4">
    <source>
        <dbReference type="Proteomes" id="UP000708148"/>
    </source>
</evidence>
<evidence type="ECO:0000313" key="3">
    <source>
        <dbReference type="EMBL" id="CAD7697144.1"/>
    </source>
</evidence>
<dbReference type="InterPro" id="IPR011009">
    <property type="entry name" value="Kinase-like_dom_sf"/>
</dbReference>
<dbReference type="Gene3D" id="3.30.200.20">
    <property type="entry name" value="Phosphorylase Kinase, domain 1"/>
    <property type="match status" value="1"/>
</dbReference>
<dbReference type="OrthoDB" id="533029at2759"/>
<dbReference type="PROSITE" id="PS50011">
    <property type="entry name" value="PROTEIN_KINASE_DOM"/>
    <property type="match status" value="1"/>
</dbReference>
<dbReference type="GO" id="GO:0005524">
    <property type="term" value="F:ATP binding"/>
    <property type="evidence" value="ECO:0007669"/>
    <property type="project" value="InterPro"/>
</dbReference>
<dbReference type="EMBL" id="CAJHUC010000613">
    <property type="protein sequence ID" value="CAD7697144.1"/>
    <property type="molecule type" value="Genomic_DNA"/>
</dbReference>
<dbReference type="InterPro" id="IPR000719">
    <property type="entry name" value="Prot_kinase_dom"/>
</dbReference>
<accession>A0A8S1IPT9</accession>
<protein>
    <recommendedName>
        <fullName evidence="2">Protein kinase domain-containing protein</fullName>
    </recommendedName>
</protein>
<dbReference type="GO" id="GO:0004674">
    <property type="term" value="F:protein serine/threonine kinase activity"/>
    <property type="evidence" value="ECO:0007669"/>
    <property type="project" value="TreeGrafter"/>
</dbReference>
<sequence>MADAALMDGLTHSDSLGHVGGEDPWRLPSVADSGPPQPSARRASQKGASPALQTSLDDDNEGRPAAPSTPADRWDIVRKRVVNAVGASLCFRTLRDMYGEFMLDPEKLTFVKTLGEGNHGKVDKYKYSDESGESFIAVKRLKSSMVSAQDMLDFIREVELLKKLSHDCIATYRGSGTLPPEDTGREGEQTEEQDHDLYLATECLDGGTLRDILIREMQEKHGTQHKYTLLEAAVWMLDVARGMAYLHGAEPVVMHRDLKLENIMLTDDGRAKIVDFGLHKVIDSWLREYVKDDEGLYEMSGGMGAYIYMAPESLKSNRYNHLVDVYAFGIILWELMHYEMLINRVSLHGTTDDLKNFAKYVSREAWRPPISNDLPKGIGTEASLL</sequence>
<name>A0A8S1IPT9_9CHLO</name>
<organism evidence="3 4">
    <name type="scientific">Ostreobium quekettii</name>
    <dbReference type="NCBI Taxonomy" id="121088"/>
    <lineage>
        <taxon>Eukaryota</taxon>
        <taxon>Viridiplantae</taxon>
        <taxon>Chlorophyta</taxon>
        <taxon>core chlorophytes</taxon>
        <taxon>Ulvophyceae</taxon>
        <taxon>TCBD clade</taxon>
        <taxon>Bryopsidales</taxon>
        <taxon>Ostreobineae</taxon>
        <taxon>Ostreobiaceae</taxon>
        <taxon>Ostreobium</taxon>
    </lineage>
</organism>
<comment type="caution">
    <text evidence="3">The sequence shown here is derived from an EMBL/GenBank/DDBJ whole genome shotgun (WGS) entry which is preliminary data.</text>
</comment>
<keyword evidence="4" id="KW-1185">Reference proteome</keyword>
<dbReference type="Proteomes" id="UP000708148">
    <property type="component" value="Unassembled WGS sequence"/>
</dbReference>
<dbReference type="Pfam" id="PF00069">
    <property type="entry name" value="Pkinase"/>
    <property type="match status" value="1"/>
</dbReference>
<dbReference type="InterPro" id="IPR051681">
    <property type="entry name" value="Ser/Thr_Kinases-Pseudokinases"/>
</dbReference>
<dbReference type="Gene3D" id="1.10.510.10">
    <property type="entry name" value="Transferase(Phosphotransferase) domain 1"/>
    <property type="match status" value="1"/>
</dbReference>
<dbReference type="PANTHER" id="PTHR44329:SF289">
    <property type="entry name" value="SERINE_THREONINE-PROTEIN KINASE VIK"/>
    <property type="match status" value="1"/>
</dbReference>
<proteinExistence type="predicted"/>
<reference evidence="3" key="1">
    <citation type="submission" date="2020-12" db="EMBL/GenBank/DDBJ databases">
        <authorList>
            <person name="Iha C."/>
        </authorList>
    </citation>
    <scope>NUCLEOTIDE SEQUENCE</scope>
</reference>
<feature type="domain" description="Protein kinase" evidence="2">
    <location>
        <begin position="108"/>
        <end position="385"/>
    </location>
</feature>
<gene>
    <name evidence="3" type="ORF">OSTQU699_LOCUS2505</name>
</gene>
<dbReference type="AlphaFoldDB" id="A0A8S1IPT9"/>
<feature type="non-terminal residue" evidence="3">
    <location>
        <position position="1"/>
    </location>
</feature>
<dbReference type="InterPro" id="IPR008271">
    <property type="entry name" value="Ser/Thr_kinase_AS"/>
</dbReference>